<comment type="similarity">
    <text evidence="1">Belongs to the peptidase S51 family.</text>
</comment>
<dbReference type="PANTHER" id="PTHR10188:SF6">
    <property type="entry name" value="N(4)-(BETA-N-ACETYLGLUCOSAMINYL)-L-ASPARAGINASE"/>
    <property type="match status" value="1"/>
</dbReference>
<keyword evidence="4" id="KW-0068">Autocatalytic cleavage</keyword>
<dbReference type="CDD" id="cd04701">
    <property type="entry name" value="Asparaginase_2"/>
    <property type="match status" value="1"/>
</dbReference>
<proteinExistence type="inferred from homology"/>
<evidence type="ECO:0000313" key="11">
    <source>
        <dbReference type="EMBL" id="KFN47841.1"/>
    </source>
</evidence>
<dbReference type="Gene3D" id="3.60.20.30">
    <property type="entry name" value="(Glycosyl)asparaginase"/>
    <property type="match status" value="1"/>
</dbReference>
<evidence type="ECO:0000256" key="1">
    <source>
        <dbReference type="ARBA" id="ARBA00006534"/>
    </source>
</evidence>
<dbReference type="InterPro" id="IPR000246">
    <property type="entry name" value="Peptidase_T2"/>
</dbReference>
<keyword evidence="2" id="KW-0645">Protease</keyword>
<evidence type="ECO:0000256" key="3">
    <source>
        <dbReference type="ARBA" id="ARBA00022801"/>
    </source>
</evidence>
<comment type="caution">
    <text evidence="11">The sequence shown here is derived from an EMBL/GenBank/DDBJ whole genome shotgun (WGS) entry which is preliminary data.</text>
</comment>
<name>A0A091B7X8_9GAMM</name>
<feature type="binding site" evidence="8">
    <location>
        <begin position="563"/>
        <end position="566"/>
    </location>
    <ligand>
        <name>substrate</name>
    </ligand>
</feature>
<evidence type="ECO:0000313" key="12">
    <source>
        <dbReference type="Proteomes" id="UP000029391"/>
    </source>
</evidence>
<dbReference type="eggNOG" id="COG4242">
    <property type="taxonomic scope" value="Bacteria"/>
</dbReference>
<dbReference type="Pfam" id="PF01112">
    <property type="entry name" value="Asparaginase_2"/>
    <property type="match status" value="1"/>
</dbReference>
<dbReference type="GO" id="GO:0008236">
    <property type="term" value="F:serine-type peptidase activity"/>
    <property type="evidence" value="ECO:0007669"/>
    <property type="project" value="UniProtKB-KW"/>
</dbReference>
<evidence type="ECO:0000256" key="6">
    <source>
        <dbReference type="ARBA" id="ARBA00069124"/>
    </source>
</evidence>
<evidence type="ECO:0000256" key="2">
    <source>
        <dbReference type="ARBA" id="ARBA00022670"/>
    </source>
</evidence>
<feature type="active site" description="Nucleophile" evidence="7">
    <location>
        <position position="513"/>
    </location>
</feature>
<feature type="signal peptide" evidence="10">
    <location>
        <begin position="1"/>
        <end position="30"/>
    </location>
</feature>
<dbReference type="Pfam" id="PF03575">
    <property type="entry name" value="Peptidase_S51"/>
    <property type="match status" value="1"/>
</dbReference>
<evidence type="ECO:0000256" key="10">
    <source>
        <dbReference type="SAM" id="SignalP"/>
    </source>
</evidence>
<keyword evidence="12" id="KW-1185">Reference proteome</keyword>
<dbReference type="CDD" id="cd03145">
    <property type="entry name" value="GAT1_cyanophycinase"/>
    <property type="match status" value="1"/>
</dbReference>
<sequence>MNTPKECGMTFPWLRALALSFALLAPAASAADLVRHTIGDLDAATPGEVRPGLLLMGGGDRNQDALRWFFERAGHGHLVVLRASQGGEIGVEFHDEVGGVASVETFVFGSRDAATDPAVLRALGRADGIFIAGGDQSNYVRYWKDTPVAAALDAHVRAGKPLGGTSAGLAMLGEFLYGAMDGGSQTSPPALADPLGAANTIERDFLHIDLLKGVLTDTHFRERNRLGRLIAFVAKAETLAGPGRTLIGLGVDEDAAVGVEGDGRARVFAAAPGAGAWVVHGGFPRGQREDEPMQLGRVEVVGAGVGSTLRLPSGEVEAPQFRREYAVRDGVLVALHQPLLVIHGGAGVERAGLSAEEEAAARAALADALRAGHRALMDGKPALDAVTAAITVLEDAPQFNAGRGAVFTHDGRNELDASLMDGRSGRAGAVAGVGRVRNPILAARAVMERSPHVMMVGAGAETFAGEQGLELVDPAYFRTDKRWQQLQRALEEEARAAEAQAVLELPATAWFGTVGALALDADGHLAAGTSTGGMTNKRYGRVGDSPVIGAGTWADARCAVSGTGWGEYYIRAAAAHDICARVRYRGDRLQRAADDVINAAIPAAGGDGGAIALGADGSVAFPFNTEGMYRGWIGADGVPHVAVFRGEELAEP</sequence>
<dbReference type="InterPro" id="IPR005320">
    <property type="entry name" value="Peptidase_S51"/>
</dbReference>
<protein>
    <recommendedName>
        <fullName evidence="6">Isoaspartyl peptidase</fullName>
    </recommendedName>
</protein>
<dbReference type="GO" id="GO:0016811">
    <property type="term" value="F:hydrolase activity, acting on carbon-nitrogen (but not peptide) bonds, in linear amides"/>
    <property type="evidence" value="ECO:0007669"/>
    <property type="project" value="UniProtKB-ARBA"/>
</dbReference>
<evidence type="ECO:0000256" key="7">
    <source>
        <dbReference type="PIRSR" id="PIRSR600246-1"/>
    </source>
</evidence>
<gene>
    <name evidence="11" type="ORF">P873_14485</name>
</gene>
<dbReference type="Gene3D" id="3.40.50.880">
    <property type="match status" value="1"/>
</dbReference>
<feature type="site" description="Cleavage; by autolysis" evidence="9">
    <location>
        <begin position="512"/>
        <end position="513"/>
    </location>
</feature>
<dbReference type="AlphaFoldDB" id="A0A091B7X8"/>
<evidence type="ECO:0000256" key="9">
    <source>
        <dbReference type="PIRSR" id="PIRSR600246-3"/>
    </source>
</evidence>
<evidence type="ECO:0000256" key="8">
    <source>
        <dbReference type="PIRSR" id="PIRSR600246-2"/>
    </source>
</evidence>
<dbReference type="SUPFAM" id="SSF52317">
    <property type="entry name" value="Class I glutamine amidotransferase-like"/>
    <property type="match status" value="1"/>
</dbReference>
<dbReference type="EMBL" id="AWXU01000061">
    <property type="protein sequence ID" value="KFN47841.1"/>
    <property type="molecule type" value="Genomic_DNA"/>
</dbReference>
<reference evidence="11 12" key="1">
    <citation type="submission" date="2013-09" db="EMBL/GenBank/DDBJ databases">
        <title>Genome sequencing of Arenimonas composti.</title>
        <authorList>
            <person name="Chen F."/>
            <person name="Wang G."/>
        </authorList>
    </citation>
    <scope>NUCLEOTIDE SEQUENCE [LARGE SCALE GENOMIC DNA]</scope>
    <source>
        <strain evidence="11 12">TR7-09</strain>
    </source>
</reference>
<evidence type="ECO:0000256" key="4">
    <source>
        <dbReference type="ARBA" id="ARBA00022813"/>
    </source>
</evidence>
<feature type="chain" id="PRO_5001871350" description="Isoaspartyl peptidase" evidence="10">
    <location>
        <begin position="31"/>
        <end position="652"/>
    </location>
</feature>
<dbReference type="InterPro" id="IPR029055">
    <property type="entry name" value="Ntn_hydrolases_N"/>
</dbReference>
<dbReference type="PANTHER" id="PTHR10188">
    <property type="entry name" value="L-ASPARAGINASE"/>
    <property type="match status" value="1"/>
</dbReference>
<dbReference type="STRING" id="1121013.GCA_000426365_02011"/>
<dbReference type="eggNOG" id="COG1446">
    <property type="taxonomic scope" value="Bacteria"/>
</dbReference>
<accession>A0A091B7X8</accession>
<keyword evidence="10" id="KW-0732">Signal</keyword>
<feature type="binding site" evidence="8">
    <location>
        <begin position="541"/>
        <end position="544"/>
    </location>
    <ligand>
        <name>substrate</name>
    </ligand>
</feature>
<dbReference type="Proteomes" id="UP000029391">
    <property type="component" value="Unassembled WGS sequence"/>
</dbReference>
<organism evidence="11 12">
    <name type="scientific">Arenimonas composti TR7-09 = DSM 18010</name>
    <dbReference type="NCBI Taxonomy" id="1121013"/>
    <lineage>
        <taxon>Bacteria</taxon>
        <taxon>Pseudomonadati</taxon>
        <taxon>Pseudomonadota</taxon>
        <taxon>Gammaproteobacteria</taxon>
        <taxon>Lysobacterales</taxon>
        <taxon>Lysobacteraceae</taxon>
        <taxon>Arenimonas</taxon>
    </lineage>
</organism>
<keyword evidence="5" id="KW-0720">Serine protease</keyword>
<dbReference type="SUPFAM" id="SSF56235">
    <property type="entry name" value="N-terminal nucleophile aminohydrolases (Ntn hydrolases)"/>
    <property type="match status" value="1"/>
</dbReference>
<dbReference type="FunFam" id="3.60.20.30:FF:000001">
    <property type="entry name" value="Isoaspartyl peptidase/L-asparaginase"/>
    <property type="match status" value="1"/>
</dbReference>
<dbReference type="GO" id="GO:0006508">
    <property type="term" value="P:proteolysis"/>
    <property type="evidence" value="ECO:0007669"/>
    <property type="project" value="UniProtKB-KW"/>
</dbReference>
<evidence type="ECO:0000256" key="5">
    <source>
        <dbReference type="ARBA" id="ARBA00022825"/>
    </source>
</evidence>
<dbReference type="InterPro" id="IPR029062">
    <property type="entry name" value="Class_I_gatase-like"/>
</dbReference>
<keyword evidence="3" id="KW-0378">Hydrolase</keyword>